<evidence type="ECO:0000313" key="3">
    <source>
        <dbReference type="Proteomes" id="UP000228380"/>
    </source>
</evidence>
<feature type="region of interest" description="Disordered" evidence="1">
    <location>
        <begin position="292"/>
        <end position="357"/>
    </location>
</feature>
<feature type="compositionally biased region" description="Polar residues" evidence="1">
    <location>
        <begin position="506"/>
        <end position="516"/>
    </location>
</feature>
<name>A0A8B7BUK9_PHODC</name>
<keyword evidence="2" id="KW-1133">Transmembrane helix</keyword>
<keyword evidence="3" id="KW-1185">Reference proteome</keyword>
<feature type="compositionally biased region" description="Polar residues" evidence="1">
    <location>
        <begin position="468"/>
        <end position="480"/>
    </location>
</feature>
<proteinExistence type="predicted"/>
<dbReference type="GeneID" id="103704261"/>
<organism evidence="3 4">
    <name type="scientific">Phoenix dactylifera</name>
    <name type="common">Date palm</name>
    <dbReference type="NCBI Taxonomy" id="42345"/>
    <lineage>
        <taxon>Eukaryota</taxon>
        <taxon>Viridiplantae</taxon>
        <taxon>Streptophyta</taxon>
        <taxon>Embryophyta</taxon>
        <taxon>Tracheophyta</taxon>
        <taxon>Spermatophyta</taxon>
        <taxon>Magnoliopsida</taxon>
        <taxon>Liliopsida</taxon>
        <taxon>Arecaceae</taxon>
        <taxon>Coryphoideae</taxon>
        <taxon>Phoeniceae</taxon>
        <taxon>Phoenix</taxon>
    </lineage>
</organism>
<dbReference type="PANTHER" id="PTHR33700">
    <property type="entry name" value="MYB-LIKE PROTEIN X"/>
    <property type="match status" value="1"/>
</dbReference>
<dbReference type="OrthoDB" id="1928179at2759"/>
<feature type="compositionally biased region" description="Basic and acidic residues" evidence="1">
    <location>
        <begin position="207"/>
        <end position="224"/>
    </location>
</feature>
<feature type="compositionally biased region" description="Basic and acidic residues" evidence="1">
    <location>
        <begin position="73"/>
        <end position="82"/>
    </location>
</feature>
<gene>
    <name evidence="4" type="primary">LOC103704261</name>
</gene>
<sequence>MLRQVSSRNQRAKGFRVKQVLQISLFLAVSVWLLYQIKHSHDNKKAYEEGISKFGESQADIFRFSRKDVPRTVETDSVSEARIEEEEKEEAGDAEQENKREGSEDEGGGANDGIDEQDQKRLDEQSGNGEEVDGDKNGQVKESGLLEEQEHEEISQEAREKSFKGDDASSAVVHDTQVAEHGERSHEAQEMHFKGDDASSAVAHDTQVTEHEDGSHEESEKSINGDDASSVVEHNTQVTESESENEGSGGVDKKQLEKIERKEIENETLANGTIDGLTGNYSSAVGLSEFSKKNDSSVILENSETTPSNDLAINGNSVQKRESEVGASPTLEDGSSSNSTAGESNNHMKQQADGNQTELQTNSTNVLNNEMELQTNPMTTSGNTMEPQMNSTAVSNDQIETETNMTVIDTVTKGVPLQNESATLDSVQDQNATVKMVTPSEKKSNLENIVREQTENSNTAVRPEESGGSHTTSSATNENGETIAAESGNSFHNFTAKDDGDEHTDQATLQGIQNKAKSGGEEATE</sequence>
<dbReference type="AlphaFoldDB" id="A0A8B7BUK9"/>
<accession>A0A8B7BUK9</accession>
<reference evidence="3" key="1">
    <citation type="journal article" date="2019" name="Nat. Commun.">
        <title>Genome-wide association mapping of date palm fruit traits.</title>
        <authorList>
            <person name="Hazzouri K.M."/>
            <person name="Gros-Balthazard M."/>
            <person name="Flowers J.M."/>
            <person name="Copetti D."/>
            <person name="Lemansour A."/>
            <person name="Lebrun M."/>
            <person name="Masmoudi K."/>
            <person name="Ferrand S."/>
            <person name="Dhar M.I."/>
            <person name="Fresquez Z.A."/>
            <person name="Rosas U."/>
            <person name="Zhang J."/>
            <person name="Talag J."/>
            <person name="Lee S."/>
            <person name="Kudrna D."/>
            <person name="Powell R.F."/>
            <person name="Leitch I.J."/>
            <person name="Krueger R.R."/>
            <person name="Wing R.A."/>
            <person name="Amiri K.M.A."/>
            <person name="Purugganan M.D."/>
        </authorList>
    </citation>
    <scope>NUCLEOTIDE SEQUENCE [LARGE SCALE GENOMIC DNA]</scope>
    <source>
        <strain evidence="3">cv. Khalas</strain>
    </source>
</reference>
<keyword evidence="2" id="KW-0812">Transmembrane</keyword>
<feature type="transmembrane region" description="Helical" evidence="2">
    <location>
        <begin position="20"/>
        <end position="37"/>
    </location>
</feature>
<keyword evidence="2" id="KW-0472">Membrane</keyword>
<feature type="region of interest" description="Disordered" evidence="1">
    <location>
        <begin position="452"/>
        <end position="525"/>
    </location>
</feature>
<evidence type="ECO:0000313" key="4">
    <source>
        <dbReference type="RefSeq" id="XP_008785703.2"/>
    </source>
</evidence>
<feature type="compositionally biased region" description="Acidic residues" evidence="1">
    <location>
        <begin position="83"/>
        <end position="95"/>
    </location>
</feature>
<feature type="compositionally biased region" description="Basic and acidic residues" evidence="1">
    <location>
        <begin position="177"/>
        <end position="197"/>
    </location>
</feature>
<dbReference type="PANTHER" id="PTHR33700:SF4">
    <property type="entry name" value="MYB-LIKE PROTEIN X"/>
    <property type="match status" value="1"/>
</dbReference>
<dbReference type="Proteomes" id="UP000228380">
    <property type="component" value="Chromosome 15"/>
</dbReference>
<reference evidence="4" key="2">
    <citation type="submission" date="2025-08" db="UniProtKB">
        <authorList>
            <consortium name="RefSeq"/>
        </authorList>
    </citation>
    <scope>IDENTIFICATION</scope>
    <source>
        <tissue evidence="4">Young leaves</tissue>
    </source>
</reference>
<feature type="compositionally biased region" description="Polar residues" evidence="1">
    <location>
        <begin position="333"/>
        <end position="357"/>
    </location>
</feature>
<dbReference type="RefSeq" id="XP_008785703.2">
    <property type="nucleotide sequence ID" value="XM_008787481.4"/>
</dbReference>
<evidence type="ECO:0000256" key="1">
    <source>
        <dbReference type="SAM" id="MobiDB-lite"/>
    </source>
</evidence>
<evidence type="ECO:0000256" key="2">
    <source>
        <dbReference type="SAM" id="Phobius"/>
    </source>
</evidence>
<feature type="region of interest" description="Disordered" evidence="1">
    <location>
        <begin position="73"/>
        <end position="259"/>
    </location>
</feature>
<feature type="compositionally biased region" description="Polar residues" evidence="1">
    <location>
        <begin position="296"/>
        <end position="318"/>
    </location>
</feature>
<feature type="compositionally biased region" description="Basic and acidic residues" evidence="1">
    <location>
        <begin position="152"/>
        <end position="167"/>
    </location>
</feature>
<feature type="compositionally biased region" description="Basic and acidic residues" evidence="1">
    <location>
        <begin position="495"/>
        <end position="505"/>
    </location>
</feature>
<dbReference type="KEGG" id="pda:103704261"/>
<protein>
    <submittedName>
        <fullName evidence="4">Uncharacterized protein DDB_G0290685-like</fullName>
    </submittedName>
</protein>